<dbReference type="EMBL" id="CP060785">
    <property type="protein sequence ID" value="QNP54333.1"/>
    <property type="molecule type" value="Genomic_DNA"/>
</dbReference>
<dbReference type="Gene3D" id="3.40.50.200">
    <property type="entry name" value="Peptidase S8/S53 domain"/>
    <property type="match status" value="1"/>
</dbReference>
<evidence type="ECO:0000256" key="5">
    <source>
        <dbReference type="PIRSR" id="PIRSR615500-1"/>
    </source>
</evidence>
<organism evidence="9 10">
    <name type="scientific">Hymenobacter qilianensis</name>
    <dbReference type="NCBI Taxonomy" id="1385715"/>
    <lineage>
        <taxon>Bacteria</taxon>
        <taxon>Pseudomonadati</taxon>
        <taxon>Bacteroidota</taxon>
        <taxon>Cytophagia</taxon>
        <taxon>Cytophagales</taxon>
        <taxon>Hymenobacteraceae</taxon>
        <taxon>Hymenobacter</taxon>
    </lineage>
</organism>
<dbReference type="Proteomes" id="UP000516093">
    <property type="component" value="Plasmid p_unnamed1"/>
</dbReference>
<comment type="similarity">
    <text evidence="1 6">Belongs to the peptidase S8 family.</text>
</comment>
<reference evidence="9 10" key="1">
    <citation type="submission" date="2020-08" db="EMBL/GenBank/DDBJ databases">
        <title>Genome sequence of Hymenobacter qilianensis JCM 19763T.</title>
        <authorList>
            <person name="Hyun D.-W."/>
            <person name="Bae J.-W."/>
        </authorList>
    </citation>
    <scope>NUCLEOTIDE SEQUENCE [LARGE SCALE GENOMIC DNA]</scope>
    <source>
        <strain evidence="9 10">JCM 19763</strain>
        <plasmid evidence="9 10">p_unnamed1</plasmid>
    </source>
</reference>
<dbReference type="RefSeq" id="WP_187734492.1">
    <property type="nucleotide sequence ID" value="NZ_BMFN01000005.1"/>
</dbReference>
<proteinExistence type="inferred from homology"/>
<dbReference type="SUPFAM" id="SSF52743">
    <property type="entry name" value="Subtilisin-like"/>
    <property type="match status" value="1"/>
</dbReference>
<dbReference type="GO" id="GO:0006508">
    <property type="term" value="P:proteolysis"/>
    <property type="evidence" value="ECO:0007669"/>
    <property type="project" value="UniProtKB-KW"/>
</dbReference>
<dbReference type="InterPro" id="IPR000209">
    <property type="entry name" value="Peptidase_S8/S53_dom"/>
</dbReference>
<evidence type="ECO:0000313" key="10">
    <source>
        <dbReference type="Proteomes" id="UP000516093"/>
    </source>
</evidence>
<dbReference type="KEGG" id="hqi:H9L05_21120"/>
<feature type="active site" description="Charge relay system" evidence="5 6">
    <location>
        <position position="223"/>
    </location>
</feature>
<evidence type="ECO:0000256" key="2">
    <source>
        <dbReference type="ARBA" id="ARBA00022670"/>
    </source>
</evidence>
<gene>
    <name evidence="9" type="ORF">H9L05_21120</name>
</gene>
<dbReference type="InterPro" id="IPR036852">
    <property type="entry name" value="Peptidase_S8/S53_dom_sf"/>
</dbReference>
<feature type="active site" description="Charge relay system" evidence="5 6">
    <location>
        <position position="175"/>
    </location>
</feature>
<protein>
    <submittedName>
        <fullName evidence="9">S8 family serine peptidase</fullName>
    </submittedName>
</protein>
<keyword evidence="2 6" id="KW-0645">Protease</keyword>
<feature type="active site" description="Charge relay system" evidence="5 6">
    <location>
        <position position="413"/>
    </location>
</feature>
<keyword evidence="9" id="KW-0614">Plasmid</keyword>
<dbReference type="AlphaFoldDB" id="A0A7H0H1B7"/>
<dbReference type="PROSITE" id="PS00138">
    <property type="entry name" value="SUBTILASE_SER"/>
    <property type="match status" value="1"/>
</dbReference>
<dbReference type="GO" id="GO:0004252">
    <property type="term" value="F:serine-type endopeptidase activity"/>
    <property type="evidence" value="ECO:0007669"/>
    <property type="project" value="UniProtKB-UniRule"/>
</dbReference>
<name>A0A7H0H1B7_9BACT</name>
<dbReference type="PANTHER" id="PTHR43806">
    <property type="entry name" value="PEPTIDASE S8"/>
    <property type="match status" value="1"/>
</dbReference>
<keyword evidence="4 6" id="KW-0720">Serine protease</keyword>
<geneLocation type="plasmid" evidence="9 10">
    <name>p_unnamed1</name>
</geneLocation>
<dbReference type="PROSITE" id="PS51892">
    <property type="entry name" value="SUBTILASE"/>
    <property type="match status" value="1"/>
</dbReference>
<evidence type="ECO:0000259" key="8">
    <source>
        <dbReference type="Pfam" id="PF00082"/>
    </source>
</evidence>
<evidence type="ECO:0000256" key="6">
    <source>
        <dbReference type="PROSITE-ProRule" id="PRU01240"/>
    </source>
</evidence>
<feature type="domain" description="Peptidase S8/S53" evidence="8">
    <location>
        <begin position="166"/>
        <end position="446"/>
    </location>
</feature>
<dbReference type="PROSITE" id="PS00137">
    <property type="entry name" value="SUBTILASE_HIS"/>
    <property type="match status" value="1"/>
</dbReference>
<dbReference type="InterPro" id="IPR022398">
    <property type="entry name" value="Peptidase_S8_His-AS"/>
</dbReference>
<sequence>MKKIYLSVPSLLKLKESTHFRQLCSLLVVAPSLALLMSCEKMPEDQVAPATGASPSADATATKMIGINVVLNTKITDTILNELKAYGTVGEVMVKLDALTMKTTSDKLASIQQLSYVSQANPDASRNGAPVDAVAVSDFSGGVNTWNLDAVNVTDLGVGRTIEQDGEGVYIGVLDTGLSDSWRQYFPQERIATQYAKSFGGGGGERGNVSDQPNKWEHDQNSHGTHVTSTILGFNLNGTSINGVAPKATVIPVKVLNQNGSGWSSVVAQGIVHIADLKAGPLKNSPVVINMSLGGPGLDAIEKAAIDYAIAQGVIIVASAGNSGPAGMGYPGAYAPVISVASAGLKAQGSIATWWLRLNVPDPTNPADFFISGFSSRQKPGQDLDVTAPGHNVVGPYQLNSGQLSYYFLSGTSMASPHVAGIVALMAQKNKTITAAQAESTLERAALPMATPVEAGAGFITADAAVNATLQ</sequence>
<evidence type="ECO:0000313" key="9">
    <source>
        <dbReference type="EMBL" id="QNP54333.1"/>
    </source>
</evidence>
<dbReference type="InterPro" id="IPR050131">
    <property type="entry name" value="Peptidase_S8_subtilisin-like"/>
</dbReference>
<evidence type="ECO:0000256" key="1">
    <source>
        <dbReference type="ARBA" id="ARBA00011073"/>
    </source>
</evidence>
<dbReference type="InterPro" id="IPR015500">
    <property type="entry name" value="Peptidase_S8_subtilisin-rel"/>
</dbReference>
<dbReference type="PANTHER" id="PTHR43806:SF11">
    <property type="entry name" value="CEREVISIN-RELATED"/>
    <property type="match status" value="1"/>
</dbReference>
<evidence type="ECO:0000256" key="3">
    <source>
        <dbReference type="ARBA" id="ARBA00022801"/>
    </source>
</evidence>
<dbReference type="PRINTS" id="PR00723">
    <property type="entry name" value="SUBTILISIN"/>
</dbReference>
<accession>A0A7H0H1B7</accession>
<keyword evidence="3 6" id="KW-0378">Hydrolase</keyword>
<dbReference type="InterPro" id="IPR023828">
    <property type="entry name" value="Peptidase_S8_Ser-AS"/>
</dbReference>
<feature type="region of interest" description="Disordered" evidence="7">
    <location>
        <begin position="200"/>
        <end position="224"/>
    </location>
</feature>
<dbReference type="Pfam" id="PF00082">
    <property type="entry name" value="Peptidase_S8"/>
    <property type="match status" value="1"/>
</dbReference>
<evidence type="ECO:0000256" key="4">
    <source>
        <dbReference type="ARBA" id="ARBA00022825"/>
    </source>
</evidence>
<evidence type="ECO:0000256" key="7">
    <source>
        <dbReference type="SAM" id="MobiDB-lite"/>
    </source>
</evidence>
<keyword evidence="10" id="KW-1185">Reference proteome</keyword>